<dbReference type="AlphaFoldDB" id="A0AA95K242"/>
<gene>
    <name evidence="2" type="ORF">QE207_08215</name>
</gene>
<evidence type="ECO:0000313" key="3">
    <source>
        <dbReference type="Proteomes" id="UP001177597"/>
    </source>
</evidence>
<protein>
    <submittedName>
        <fullName evidence="2">3'-5' exoribonuclease</fullName>
        <ecNumber evidence="2">3.1.-.-</ecNumber>
    </submittedName>
</protein>
<dbReference type="InterPro" id="IPR036397">
    <property type="entry name" value="RNaseH_sf"/>
</dbReference>
<keyword evidence="2" id="KW-0378">Hydrolase</keyword>
<dbReference type="EC" id="3.1.-.-" evidence="2"/>
<dbReference type="EMBL" id="CP123498">
    <property type="protein sequence ID" value="WGL96511.1"/>
    <property type="molecule type" value="Genomic_DNA"/>
</dbReference>
<dbReference type="Gene3D" id="3.30.420.10">
    <property type="entry name" value="Ribonuclease H-like superfamily/Ribonuclease H"/>
    <property type="match status" value="1"/>
</dbReference>
<dbReference type="SUPFAM" id="SSF53098">
    <property type="entry name" value="Ribonuclease H-like"/>
    <property type="match status" value="1"/>
</dbReference>
<dbReference type="InterPro" id="IPR033390">
    <property type="entry name" value="Rv2179c-like"/>
</dbReference>
<sequence>MKFKHLMLDLETISTQSNAAIIAIAAVPFEPLTGEVCESLFYEIIDLHNQNLFDRHISGNTVLWWLSQSDNARNKITQAQTKSLPDVLIKLNHFVMQECSDQVQVWGNGCCFDNVILRTAFDNCDIKPFWHFRHDRDVRTLVELGRQAGIDPKNDFPFAGVTHDALDDALHQVNYVSAIHQHFIKQKVI</sequence>
<evidence type="ECO:0000259" key="1">
    <source>
        <dbReference type="Pfam" id="PF16473"/>
    </source>
</evidence>
<evidence type="ECO:0000313" key="2">
    <source>
        <dbReference type="EMBL" id="WGL96511.1"/>
    </source>
</evidence>
<name>A0AA95K242_9GAMM</name>
<proteinExistence type="predicted"/>
<accession>A0AA95K242</accession>
<reference evidence="2" key="1">
    <citation type="submission" date="2023-04" db="EMBL/GenBank/DDBJ databases">
        <title>Genome dynamics across the evolutionary transition to endosymbiosis.</title>
        <authorList>
            <person name="Siozios S."/>
            <person name="Nadal-Jimenez P."/>
            <person name="Azagi T."/>
            <person name="Sprong H."/>
            <person name="Frost C.L."/>
            <person name="Parratt S.R."/>
            <person name="Taylor G."/>
            <person name="Brettell L."/>
            <person name="Lew K.C."/>
            <person name="Croft L."/>
            <person name="King K.C."/>
            <person name="Brockhurst M.A."/>
            <person name="Hypsa V."/>
            <person name="Novakova E."/>
            <person name="Darby A.C."/>
            <person name="Hurst G.D.D."/>
        </authorList>
    </citation>
    <scope>NUCLEOTIDE SEQUENCE</scope>
    <source>
        <strain evidence="2">AIh</strain>
    </source>
</reference>
<dbReference type="Proteomes" id="UP001177597">
    <property type="component" value="Chromosome"/>
</dbReference>
<dbReference type="GO" id="GO:0003676">
    <property type="term" value="F:nucleic acid binding"/>
    <property type="evidence" value="ECO:0007669"/>
    <property type="project" value="InterPro"/>
</dbReference>
<dbReference type="Pfam" id="PF16473">
    <property type="entry name" value="Rv2179c-like"/>
    <property type="match status" value="1"/>
</dbReference>
<organism evidence="2 3">
    <name type="scientific">Arsenophonus nasoniae</name>
    <name type="common">son-killer infecting Nasonia vitripennis</name>
    <dbReference type="NCBI Taxonomy" id="638"/>
    <lineage>
        <taxon>Bacteria</taxon>
        <taxon>Pseudomonadati</taxon>
        <taxon>Pseudomonadota</taxon>
        <taxon>Gammaproteobacteria</taxon>
        <taxon>Enterobacterales</taxon>
        <taxon>Morganellaceae</taxon>
        <taxon>Arsenophonus</taxon>
    </lineage>
</organism>
<dbReference type="GO" id="GO:0016787">
    <property type="term" value="F:hydrolase activity"/>
    <property type="evidence" value="ECO:0007669"/>
    <property type="project" value="UniProtKB-KW"/>
</dbReference>
<feature type="domain" description="3'-5' exoribonuclease Rv2179c-like" evidence="1">
    <location>
        <begin position="4"/>
        <end position="179"/>
    </location>
</feature>
<dbReference type="InterPro" id="IPR012337">
    <property type="entry name" value="RNaseH-like_sf"/>
</dbReference>
<dbReference type="RefSeq" id="WP_280629991.1">
    <property type="nucleotide sequence ID" value="NZ_CP123498.1"/>
</dbReference>